<dbReference type="NCBIfam" id="NF010539">
    <property type="entry name" value="PRK13927.1"/>
    <property type="match status" value="1"/>
</dbReference>
<evidence type="ECO:0000256" key="6">
    <source>
        <dbReference type="HAMAP-Rule" id="MF_02207"/>
    </source>
</evidence>
<dbReference type="InterPro" id="IPR056546">
    <property type="entry name" value="MreB_MamK-like"/>
</dbReference>
<dbReference type="EMBL" id="CP039381">
    <property type="protein sequence ID" value="QCT07326.1"/>
    <property type="molecule type" value="Genomic_DNA"/>
</dbReference>
<sequence length="339" mass="36597">MNIAIDIGTCNTQVATKNKGVIISEPSVITYDTYTNSIIAVGDMAYKTIGKTPERVKATFPMVDGAVSASELMENMIRIFIEKGCRKRISMPKIITAVPGGITEVEKRAIVNAISSYGVRSVYLIETPKASAIGAGLDILSGEGKLVADLGGGTADIAVLSLGGVSSGISIKKAGNEMDKNIIKYMKNHYNLSIGQQMAEQCKKEIGAVKFVDADKTFIMKGRDMVSGLPKAIEVRKSQLIPIYQRTMLEIIRGIVDVLENTPPELNGDILKSGIVFTGGLSKIEGLKELVKDYIRNLKITIASEPELCTIKGIVKASQYINKVDNNKGHEINPLLAVY</sequence>
<dbReference type="Proteomes" id="UP000301475">
    <property type="component" value="Chromosome"/>
</dbReference>
<dbReference type="GO" id="GO:0000902">
    <property type="term" value="P:cell morphogenesis"/>
    <property type="evidence" value="ECO:0007669"/>
    <property type="project" value="InterPro"/>
</dbReference>
<evidence type="ECO:0000256" key="3">
    <source>
        <dbReference type="ARBA" id="ARBA00022840"/>
    </source>
</evidence>
<dbReference type="GO" id="GO:0005737">
    <property type="term" value="C:cytoplasm"/>
    <property type="evidence" value="ECO:0007669"/>
    <property type="project" value="UniProtKB-SubCell"/>
</dbReference>
<dbReference type="InterPro" id="IPR043129">
    <property type="entry name" value="ATPase_NBD"/>
</dbReference>
<dbReference type="RefSeq" id="WP_138157361.1">
    <property type="nucleotide sequence ID" value="NZ_CP039381.1"/>
</dbReference>
<evidence type="ECO:0000256" key="2">
    <source>
        <dbReference type="ARBA" id="ARBA00022741"/>
    </source>
</evidence>
<accession>A0A4P8XW23</accession>
<feature type="binding site" evidence="6">
    <location>
        <begin position="152"/>
        <end position="154"/>
    </location>
    <ligand>
        <name>ATP</name>
        <dbReference type="ChEBI" id="CHEBI:30616"/>
    </ligand>
</feature>
<keyword evidence="3 6" id="KW-0067">ATP-binding</keyword>
<keyword evidence="8" id="KW-1185">Reference proteome</keyword>
<comment type="subcellular location">
    <subcellularLocation>
        <location evidence="6">Cytoplasm</location>
    </subcellularLocation>
    <text evidence="6">Membrane-associated.</text>
</comment>
<dbReference type="CDD" id="cd10225">
    <property type="entry name" value="ASKHA_NBD_MreB-like"/>
    <property type="match status" value="1"/>
</dbReference>
<evidence type="ECO:0000256" key="1">
    <source>
        <dbReference type="ARBA" id="ARBA00022490"/>
    </source>
</evidence>
<dbReference type="InterPro" id="IPR004753">
    <property type="entry name" value="MreB"/>
</dbReference>
<comment type="similarity">
    <text evidence="5 6">Belongs to the FtsA/MreB family.</text>
</comment>
<gene>
    <name evidence="6" type="primary">mreB</name>
    <name evidence="7" type="ORF">E5Z56_08130</name>
</gene>
<dbReference type="SUPFAM" id="SSF53067">
    <property type="entry name" value="Actin-like ATPase domain"/>
    <property type="match status" value="2"/>
</dbReference>
<organism evidence="7 8">
    <name type="scientific">Ruminococcus bovis</name>
    <dbReference type="NCBI Taxonomy" id="2564099"/>
    <lineage>
        <taxon>Bacteria</taxon>
        <taxon>Bacillati</taxon>
        <taxon>Bacillota</taxon>
        <taxon>Clostridia</taxon>
        <taxon>Eubacteriales</taxon>
        <taxon>Oscillospiraceae</taxon>
        <taxon>Ruminococcus</taxon>
    </lineage>
</organism>
<dbReference type="PANTHER" id="PTHR42749:SF1">
    <property type="entry name" value="CELL SHAPE-DETERMINING PROTEIN MREB"/>
    <property type="match status" value="1"/>
</dbReference>
<dbReference type="Pfam" id="PF06723">
    <property type="entry name" value="MreB_Mbl"/>
    <property type="match status" value="1"/>
</dbReference>
<dbReference type="KEGG" id="ruj:E5Z56_08130"/>
<protein>
    <recommendedName>
        <fullName evidence="6">Cell shape-determining protein MreB</fullName>
    </recommendedName>
</protein>
<dbReference type="PANTHER" id="PTHR42749">
    <property type="entry name" value="CELL SHAPE-DETERMINING PROTEIN MREB"/>
    <property type="match status" value="1"/>
</dbReference>
<dbReference type="PRINTS" id="PR01652">
    <property type="entry name" value="SHAPEPROTEIN"/>
</dbReference>
<evidence type="ECO:0000313" key="7">
    <source>
        <dbReference type="EMBL" id="QCT07326.1"/>
    </source>
</evidence>
<proteinExistence type="inferred from homology"/>
<dbReference type="Gene3D" id="3.30.420.40">
    <property type="match status" value="3"/>
</dbReference>
<comment type="subunit">
    <text evidence="6">Forms polymers.</text>
</comment>
<comment type="caution">
    <text evidence="6">Lacks conserved residue(s) required for the propagation of feature annotation.</text>
</comment>
<comment type="function">
    <text evidence="6">Forms membrane-associated dynamic filaments that are essential for cell shape determination. Acts by regulating cell wall synthesis and cell elongation, and thus cell shape. A feedback loop between cell geometry and MreB localization may maintain elongated cell shape by targeting cell wall growth to regions of negative cell wall curvature.</text>
</comment>
<dbReference type="GO" id="GO:0008360">
    <property type="term" value="P:regulation of cell shape"/>
    <property type="evidence" value="ECO:0007669"/>
    <property type="project" value="UniProtKB-UniRule"/>
</dbReference>
<keyword evidence="1 6" id="KW-0963">Cytoplasm</keyword>
<evidence type="ECO:0000256" key="5">
    <source>
        <dbReference type="ARBA" id="ARBA00023458"/>
    </source>
</evidence>
<name>A0A4P8XW23_9FIRM</name>
<reference evidence="7 8" key="1">
    <citation type="submission" date="2019-04" db="EMBL/GenBank/DDBJ databases">
        <authorList>
            <person name="Embree M."/>
            <person name="Gaffney J.R."/>
        </authorList>
    </citation>
    <scope>NUCLEOTIDE SEQUENCE [LARGE SCALE GENOMIC DNA]</scope>
    <source>
        <strain evidence="7 8">JE7A12</strain>
    </source>
</reference>
<keyword evidence="4 6" id="KW-0133">Cell shape</keyword>
<dbReference type="GO" id="GO:0005524">
    <property type="term" value="F:ATP binding"/>
    <property type="evidence" value="ECO:0007669"/>
    <property type="project" value="UniProtKB-KW"/>
</dbReference>
<dbReference type="AlphaFoldDB" id="A0A4P8XW23"/>
<evidence type="ECO:0000313" key="8">
    <source>
        <dbReference type="Proteomes" id="UP000301475"/>
    </source>
</evidence>
<evidence type="ECO:0000256" key="4">
    <source>
        <dbReference type="ARBA" id="ARBA00022960"/>
    </source>
</evidence>
<keyword evidence="2 6" id="KW-0547">Nucleotide-binding</keyword>
<dbReference type="OrthoDB" id="9768127at2"/>
<dbReference type="HAMAP" id="MF_02207">
    <property type="entry name" value="MreB"/>
    <property type="match status" value="1"/>
</dbReference>